<evidence type="ECO:0000313" key="7">
    <source>
        <dbReference type="EMBL" id="CAB4653103.1"/>
    </source>
</evidence>
<evidence type="ECO:0000259" key="5">
    <source>
        <dbReference type="Pfam" id="PF02803"/>
    </source>
</evidence>
<feature type="domain" description="Thiolase C-terminal" evidence="5">
    <location>
        <begin position="270"/>
        <end position="390"/>
    </location>
</feature>
<protein>
    <submittedName>
        <fullName evidence="6">Unannotated protein</fullName>
    </submittedName>
</protein>
<evidence type="ECO:0000256" key="2">
    <source>
        <dbReference type="ARBA" id="ARBA00022679"/>
    </source>
</evidence>
<proteinExistence type="inferred from homology"/>
<keyword evidence="3" id="KW-0012">Acyltransferase</keyword>
<evidence type="ECO:0000313" key="6">
    <source>
        <dbReference type="EMBL" id="CAB4618742.1"/>
    </source>
</evidence>
<name>A0A6J6HXN2_9ZZZZ</name>
<dbReference type="AlphaFoldDB" id="A0A6J6HXN2"/>
<dbReference type="PANTHER" id="PTHR18919:SF107">
    <property type="entry name" value="ACETYL-COA ACETYLTRANSFERASE, CYTOSOLIC"/>
    <property type="match status" value="1"/>
</dbReference>
<accession>A0A6J6HXN2</accession>
<evidence type="ECO:0000256" key="1">
    <source>
        <dbReference type="ARBA" id="ARBA00010982"/>
    </source>
</evidence>
<evidence type="ECO:0000259" key="4">
    <source>
        <dbReference type="Pfam" id="PF00108"/>
    </source>
</evidence>
<dbReference type="InterPro" id="IPR016039">
    <property type="entry name" value="Thiolase-like"/>
</dbReference>
<keyword evidence="2" id="KW-0808">Transferase</keyword>
<dbReference type="PROSITE" id="PS00099">
    <property type="entry name" value="THIOLASE_3"/>
    <property type="match status" value="1"/>
</dbReference>
<reference evidence="6" key="1">
    <citation type="submission" date="2020-05" db="EMBL/GenBank/DDBJ databases">
        <authorList>
            <person name="Chiriac C."/>
            <person name="Salcher M."/>
            <person name="Ghai R."/>
            <person name="Kavagutti S V."/>
        </authorList>
    </citation>
    <scope>NUCLEOTIDE SEQUENCE</scope>
</reference>
<dbReference type="InterPro" id="IPR020617">
    <property type="entry name" value="Thiolase_C"/>
</dbReference>
<organism evidence="6">
    <name type="scientific">freshwater metagenome</name>
    <dbReference type="NCBI Taxonomy" id="449393"/>
    <lineage>
        <taxon>unclassified sequences</taxon>
        <taxon>metagenomes</taxon>
        <taxon>ecological metagenomes</taxon>
    </lineage>
</organism>
<dbReference type="Pfam" id="PF00108">
    <property type="entry name" value="Thiolase_N"/>
    <property type="match status" value="1"/>
</dbReference>
<dbReference type="FunFam" id="3.40.47.10:FF:000010">
    <property type="entry name" value="Acetyl-CoA acetyltransferase (Thiolase)"/>
    <property type="match status" value="1"/>
</dbReference>
<dbReference type="Pfam" id="PF02803">
    <property type="entry name" value="Thiolase_C"/>
    <property type="match status" value="1"/>
</dbReference>
<dbReference type="InterPro" id="IPR020613">
    <property type="entry name" value="Thiolase_CS"/>
</dbReference>
<dbReference type="PANTHER" id="PTHR18919">
    <property type="entry name" value="ACETYL-COA C-ACYLTRANSFERASE"/>
    <property type="match status" value="1"/>
</dbReference>
<dbReference type="GO" id="GO:0016747">
    <property type="term" value="F:acyltransferase activity, transferring groups other than amino-acyl groups"/>
    <property type="evidence" value="ECO:0007669"/>
    <property type="project" value="InterPro"/>
</dbReference>
<comment type="similarity">
    <text evidence="1">Belongs to the thiolase-like superfamily. Thiolase family.</text>
</comment>
<dbReference type="InterPro" id="IPR020610">
    <property type="entry name" value="Thiolase_AS"/>
</dbReference>
<sequence length="394" mass="41224">MTSAFIYDAVRTPFGRFGGSLSSIRPDDLAATVVAAIAQRSPELDPAQIQEVVFGNANGAGEENRNVGRMAALLAGLPMSVAGTTVNRLCGSSLDAAIIASRQIETGDAEILLTGGVESMSRAPWVMQKPEATFPAGNATLHSTTLGWRLVNSKMPTEWTASLGECNEQLQEEFDVSRERQDEFAASSHQRANAAWEQGFYDDLVVAVESVDLARDESIRSSTTAETLAKLKPSFRTPGTITAGNASPLSDGASAVLLGSEKAAAFIGKQPLARIAGRGVEALEPQRFGYAPVEAANKALKRAGITWNDVGSVELNEAFAVQSLVCLDAWGIDPAIVNQHGGAIALGHPLGASGGRILGTLAKSMQTGGHRWGVAAICIGVGQGLAVVLENTTR</sequence>
<dbReference type="InterPro" id="IPR020616">
    <property type="entry name" value="Thiolase_N"/>
</dbReference>
<dbReference type="EMBL" id="CAEZVB010000018">
    <property type="protein sequence ID" value="CAB4618742.1"/>
    <property type="molecule type" value="Genomic_DNA"/>
</dbReference>
<dbReference type="Gene3D" id="3.40.47.10">
    <property type="match status" value="1"/>
</dbReference>
<dbReference type="PIRSF" id="PIRSF000429">
    <property type="entry name" value="Ac-CoA_Ac_transf"/>
    <property type="match status" value="1"/>
</dbReference>
<dbReference type="InterPro" id="IPR002155">
    <property type="entry name" value="Thiolase"/>
</dbReference>
<evidence type="ECO:0000256" key="3">
    <source>
        <dbReference type="ARBA" id="ARBA00023315"/>
    </source>
</evidence>
<feature type="domain" description="Thiolase N-terminal" evidence="4">
    <location>
        <begin position="5"/>
        <end position="261"/>
    </location>
</feature>
<dbReference type="EMBL" id="CAEZWR010000003">
    <property type="protein sequence ID" value="CAB4653103.1"/>
    <property type="molecule type" value="Genomic_DNA"/>
</dbReference>
<dbReference type="NCBIfam" id="TIGR01930">
    <property type="entry name" value="AcCoA-C-Actrans"/>
    <property type="match status" value="1"/>
</dbReference>
<dbReference type="PROSITE" id="PS00737">
    <property type="entry name" value="THIOLASE_2"/>
    <property type="match status" value="1"/>
</dbReference>
<gene>
    <name evidence="6" type="ORF">UFOPK1908_00588</name>
    <name evidence="7" type="ORF">UFOPK2282_00054</name>
</gene>
<dbReference type="CDD" id="cd00751">
    <property type="entry name" value="thiolase"/>
    <property type="match status" value="1"/>
</dbReference>
<dbReference type="SUPFAM" id="SSF53901">
    <property type="entry name" value="Thiolase-like"/>
    <property type="match status" value="2"/>
</dbReference>